<keyword evidence="5 7" id="KW-0472">Membrane</keyword>
<feature type="transmembrane region" description="Helical" evidence="7">
    <location>
        <begin position="321"/>
        <end position="340"/>
    </location>
</feature>
<dbReference type="PROSITE" id="PS00217">
    <property type="entry name" value="SUGAR_TRANSPORT_2"/>
    <property type="match status" value="1"/>
</dbReference>
<dbReference type="PANTHER" id="PTHR48022:SF2">
    <property type="entry name" value="PLASTIDIC GLUCOSE TRANSPORTER 4"/>
    <property type="match status" value="1"/>
</dbReference>
<reference evidence="9 10" key="1">
    <citation type="submission" date="2021-03" db="EMBL/GenBank/DDBJ databases">
        <title>Sequencing the genomes of 1000 actinobacteria strains.</title>
        <authorList>
            <person name="Klenk H.-P."/>
        </authorList>
    </citation>
    <scope>NUCLEOTIDE SEQUENCE [LARGE SCALE GENOMIC DNA]</scope>
    <source>
        <strain evidence="9 10">DSM 14566</strain>
    </source>
</reference>
<feature type="domain" description="Major facilitator superfamily (MFS) profile" evidence="8">
    <location>
        <begin position="11"/>
        <end position="441"/>
    </location>
</feature>
<comment type="caution">
    <text evidence="9">The sequence shown here is derived from an EMBL/GenBank/DDBJ whole genome shotgun (WGS) entry which is preliminary data.</text>
</comment>
<proteinExistence type="inferred from homology"/>
<dbReference type="PROSITE" id="PS00216">
    <property type="entry name" value="SUGAR_TRANSPORT_1"/>
    <property type="match status" value="1"/>
</dbReference>
<dbReference type="InterPro" id="IPR003663">
    <property type="entry name" value="Sugar/inositol_transpt"/>
</dbReference>
<comment type="similarity">
    <text evidence="2 6">Belongs to the major facilitator superfamily. Sugar transporter (TC 2.A.1.1) family.</text>
</comment>
<dbReference type="InterPro" id="IPR005828">
    <property type="entry name" value="MFS_sugar_transport-like"/>
</dbReference>
<feature type="transmembrane region" description="Helical" evidence="7">
    <location>
        <begin position="253"/>
        <end position="277"/>
    </location>
</feature>
<feature type="transmembrane region" description="Helical" evidence="7">
    <location>
        <begin position="12"/>
        <end position="36"/>
    </location>
</feature>
<dbReference type="Pfam" id="PF00083">
    <property type="entry name" value="Sugar_tr"/>
    <property type="match status" value="1"/>
</dbReference>
<dbReference type="PROSITE" id="PS50850">
    <property type="entry name" value="MFS"/>
    <property type="match status" value="1"/>
</dbReference>
<feature type="transmembrane region" description="Helical" evidence="7">
    <location>
        <begin position="352"/>
        <end position="375"/>
    </location>
</feature>
<dbReference type="PRINTS" id="PR00171">
    <property type="entry name" value="SUGRTRNSPORT"/>
</dbReference>
<dbReference type="Proteomes" id="UP001519290">
    <property type="component" value="Unassembled WGS sequence"/>
</dbReference>
<evidence type="ECO:0000256" key="7">
    <source>
        <dbReference type="SAM" id="Phobius"/>
    </source>
</evidence>
<dbReference type="InterPro" id="IPR005829">
    <property type="entry name" value="Sugar_transporter_CS"/>
</dbReference>
<evidence type="ECO:0000256" key="1">
    <source>
        <dbReference type="ARBA" id="ARBA00004651"/>
    </source>
</evidence>
<dbReference type="Gene3D" id="1.20.1250.20">
    <property type="entry name" value="MFS general substrate transporter like domains"/>
    <property type="match status" value="1"/>
</dbReference>
<keyword evidence="3 7" id="KW-0812">Transmembrane</keyword>
<dbReference type="EMBL" id="JAGIOD010000001">
    <property type="protein sequence ID" value="MBP2380379.1"/>
    <property type="molecule type" value="Genomic_DNA"/>
</dbReference>
<dbReference type="InterPro" id="IPR036259">
    <property type="entry name" value="MFS_trans_sf"/>
</dbReference>
<sequence>MPDKKLSPGFIYFFGAFGGILFGYDIGVMTGALPFLMLDWNIGDDAAAVGWITSSLMLGAIFGGALSGQLSDRVGRRRAILLAAAIFALGSIALGITPHSGLAYMIAMRVFLGLAVGAASALVPAYMAEMAPARLRGRLSGLNQTMIVSGMLLSYVMAWFLQHLPTTWAWRSMLALAAVPAIILFLGVLRLPESPRFLIRGGRLDEARRVLDIIRPAGDVEGEIAQISAAAEIEERAAGRTTWASLLHSRYRYLVIAGVGVAAFQQFQGANAIFYYIPLIVADASGSTADSALLWPIVQGVILVLGSLVFLVIADRFRRRTLLTVGGVVMGLSFLMPALINSLMPSASPMLIVLFLSMYVAFYSFTWAPLTWVIVGEVFPLVIRGRAAGTASSFNWIGSFLVGLLFPIMTASMPQPVVFATFGIICLLGVLFVRTCVPETRGRSLEDIESEGARRAGLELGTDAAPSDPSQHSLSR</sequence>
<feature type="transmembrane region" description="Helical" evidence="7">
    <location>
        <begin position="168"/>
        <end position="189"/>
    </location>
</feature>
<feature type="transmembrane region" description="Helical" evidence="7">
    <location>
        <begin position="79"/>
        <end position="96"/>
    </location>
</feature>
<name>A0ABS4WXZ0_9MICO</name>
<protein>
    <submittedName>
        <fullName evidence="9">Sugar porter (SP) family MFS transporter</fullName>
    </submittedName>
</protein>
<organism evidence="9 10">
    <name type="scientific">Brachybacterium sacelli</name>
    <dbReference type="NCBI Taxonomy" id="173364"/>
    <lineage>
        <taxon>Bacteria</taxon>
        <taxon>Bacillati</taxon>
        <taxon>Actinomycetota</taxon>
        <taxon>Actinomycetes</taxon>
        <taxon>Micrococcales</taxon>
        <taxon>Dermabacteraceae</taxon>
        <taxon>Brachybacterium</taxon>
    </lineage>
</organism>
<feature type="transmembrane region" description="Helical" evidence="7">
    <location>
        <begin position="387"/>
        <end position="411"/>
    </location>
</feature>
<evidence type="ECO:0000259" key="8">
    <source>
        <dbReference type="PROSITE" id="PS50850"/>
    </source>
</evidence>
<dbReference type="NCBIfam" id="TIGR00879">
    <property type="entry name" value="SP"/>
    <property type="match status" value="1"/>
</dbReference>
<dbReference type="SUPFAM" id="SSF103473">
    <property type="entry name" value="MFS general substrate transporter"/>
    <property type="match status" value="1"/>
</dbReference>
<accession>A0ABS4WXZ0</accession>
<feature type="transmembrane region" description="Helical" evidence="7">
    <location>
        <begin position="417"/>
        <end position="437"/>
    </location>
</feature>
<dbReference type="InterPro" id="IPR050360">
    <property type="entry name" value="MFS_Sugar_Transporters"/>
</dbReference>
<feature type="transmembrane region" description="Helical" evidence="7">
    <location>
        <begin position="48"/>
        <end position="67"/>
    </location>
</feature>
<gene>
    <name evidence="9" type="ORF">JOF43_000336</name>
</gene>
<keyword evidence="4 7" id="KW-1133">Transmembrane helix</keyword>
<evidence type="ECO:0000256" key="5">
    <source>
        <dbReference type="ARBA" id="ARBA00023136"/>
    </source>
</evidence>
<dbReference type="RefSeq" id="WP_209898187.1">
    <property type="nucleotide sequence ID" value="NZ_BAAAJW010000008.1"/>
</dbReference>
<comment type="subcellular location">
    <subcellularLocation>
        <location evidence="1">Cell membrane</location>
        <topology evidence="1">Multi-pass membrane protein</topology>
    </subcellularLocation>
</comment>
<evidence type="ECO:0000256" key="4">
    <source>
        <dbReference type="ARBA" id="ARBA00022989"/>
    </source>
</evidence>
<keyword evidence="6" id="KW-0813">Transport</keyword>
<evidence type="ECO:0000313" key="10">
    <source>
        <dbReference type="Proteomes" id="UP001519290"/>
    </source>
</evidence>
<evidence type="ECO:0000313" key="9">
    <source>
        <dbReference type="EMBL" id="MBP2380379.1"/>
    </source>
</evidence>
<feature type="transmembrane region" description="Helical" evidence="7">
    <location>
        <begin position="102"/>
        <end position="127"/>
    </location>
</feature>
<feature type="transmembrane region" description="Helical" evidence="7">
    <location>
        <begin position="292"/>
        <end position="314"/>
    </location>
</feature>
<evidence type="ECO:0000256" key="2">
    <source>
        <dbReference type="ARBA" id="ARBA00010992"/>
    </source>
</evidence>
<dbReference type="InterPro" id="IPR020846">
    <property type="entry name" value="MFS_dom"/>
</dbReference>
<dbReference type="PANTHER" id="PTHR48022">
    <property type="entry name" value="PLASTIDIC GLUCOSE TRANSPORTER 4"/>
    <property type="match status" value="1"/>
</dbReference>
<keyword evidence="10" id="KW-1185">Reference proteome</keyword>
<feature type="transmembrane region" description="Helical" evidence="7">
    <location>
        <begin position="139"/>
        <end position="162"/>
    </location>
</feature>
<evidence type="ECO:0000256" key="6">
    <source>
        <dbReference type="RuleBase" id="RU003346"/>
    </source>
</evidence>
<evidence type="ECO:0000256" key="3">
    <source>
        <dbReference type="ARBA" id="ARBA00022692"/>
    </source>
</evidence>